<evidence type="ECO:0000259" key="2">
    <source>
        <dbReference type="Pfam" id="PF01796"/>
    </source>
</evidence>
<evidence type="ECO:0000313" key="3">
    <source>
        <dbReference type="EMBL" id="CCG04285.1"/>
    </source>
</evidence>
<evidence type="ECO:0000256" key="1">
    <source>
        <dbReference type="SAM" id="MobiDB-lite"/>
    </source>
</evidence>
<keyword evidence="4" id="KW-1185">Reference proteome</keyword>
<protein>
    <recommendedName>
        <fullName evidence="2">ChsH2 C-terminal OB-fold domain-containing protein</fullName>
    </recommendedName>
</protein>
<feature type="compositionally biased region" description="Polar residues" evidence="1">
    <location>
        <begin position="84"/>
        <end position="100"/>
    </location>
</feature>
<feature type="region of interest" description="Disordered" evidence="1">
    <location>
        <begin position="79"/>
        <end position="100"/>
    </location>
</feature>
<dbReference type="STRING" id="1146883.BLASA_3418"/>
<dbReference type="InterPro" id="IPR002878">
    <property type="entry name" value="ChsH2_C"/>
</dbReference>
<organism evidence="3 4">
    <name type="scientific">Blastococcus saxobsidens (strain DD2)</name>
    <dbReference type="NCBI Taxonomy" id="1146883"/>
    <lineage>
        <taxon>Bacteria</taxon>
        <taxon>Bacillati</taxon>
        <taxon>Actinomycetota</taxon>
        <taxon>Actinomycetes</taxon>
        <taxon>Geodermatophilales</taxon>
        <taxon>Geodermatophilaceae</taxon>
        <taxon>Blastococcus</taxon>
    </lineage>
</organism>
<dbReference type="HOGENOM" id="CLU_2300294_0_0_11"/>
<dbReference type="AlphaFoldDB" id="H6RSY2"/>
<dbReference type="InterPro" id="IPR012340">
    <property type="entry name" value="NA-bd_OB-fold"/>
</dbReference>
<feature type="domain" description="ChsH2 C-terminal OB-fold" evidence="2">
    <location>
        <begin position="6"/>
        <end position="66"/>
    </location>
</feature>
<sequence>MDVATRTSSGTGTVAAATTIHRAPPGTSAADVPFGIVLIDLDEGVRVMGRCVSGAEPGDRVTARFQRFGQQLVPLFEVLERRTSPASPTSTRPNDLGSRT</sequence>
<reference evidence="4" key="2">
    <citation type="submission" date="2012-02" db="EMBL/GenBank/DDBJ databases">
        <title>Complete genome sequence of Blastococcus saxobsidens strain DD2.</title>
        <authorList>
            <person name="Genoscope."/>
        </authorList>
    </citation>
    <scope>NUCLEOTIDE SEQUENCE [LARGE SCALE GENOMIC DNA]</scope>
    <source>
        <strain evidence="4">DD2</strain>
    </source>
</reference>
<dbReference type="SUPFAM" id="SSF50249">
    <property type="entry name" value="Nucleic acid-binding proteins"/>
    <property type="match status" value="1"/>
</dbReference>
<dbReference type="EMBL" id="FO117623">
    <property type="protein sequence ID" value="CCG04285.1"/>
    <property type="molecule type" value="Genomic_DNA"/>
</dbReference>
<feature type="compositionally biased region" description="Low complexity" evidence="1">
    <location>
        <begin position="1"/>
        <end position="19"/>
    </location>
</feature>
<feature type="region of interest" description="Disordered" evidence="1">
    <location>
        <begin position="1"/>
        <end position="29"/>
    </location>
</feature>
<reference evidence="3 4" key="1">
    <citation type="journal article" date="2012" name="J. Bacteriol.">
        <title>Genome Sequence of Blastococcus saxobsidens DD2, a Stone-Inhabiting Bacterium.</title>
        <authorList>
            <person name="Chouaia B."/>
            <person name="Crotti E."/>
            <person name="Brusetti L."/>
            <person name="Daffonchio D."/>
            <person name="Essoussi I."/>
            <person name="Nouioui I."/>
            <person name="Sbissi I."/>
            <person name="Ghodhbane-Gtari F."/>
            <person name="Gtari M."/>
            <person name="Vacherie B."/>
            <person name="Barbe V."/>
            <person name="Medigue C."/>
            <person name="Gury J."/>
            <person name="Pujic P."/>
            <person name="Normand P."/>
        </authorList>
    </citation>
    <scope>NUCLEOTIDE SEQUENCE [LARGE SCALE GENOMIC DNA]</scope>
    <source>
        <strain evidence="3 4">DD2</strain>
    </source>
</reference>
<dbReference type="Pfam" id="PF01796">
    <property type="entry name" value="OB_ChsH2_C"/>
    <property type="match status" value="1"/>
</dbReference>
<evidence type="ECO:0000313" key="4">
    <source>
        <dbReference type="Proteomes" id="UP000007517"/>
    </source>
</evidence>
<gene>
    <name evidence="3" type="ordered locus">BLASA_3418</name>
</gene>
<proteinExistence type="predicted"/>
<accession>H6RSY2</accession>
<dbReference type="KEGG" id="bsd:BLASA_3418"/>
<dbReference type="Proteomes" id="UP000007517">
    <property type="component" value="Chromosome"/>
</dbReference>
<dbReference type="eggNOG" id="COG1545">
    <property type="taxonomic scope" value="Bacteria"/>
</dbReference>
<name>H6RSY2_BLASD</name>